<keyword evidence="6 8" id="KW-0067">ATP-binding</keyword>
<dbReference type="GO" id="GO:0005524">
    <property type="term" value="F:ATP binding"/>
    <property type="evidence" value="ECO:0007669"/>
    <property type="project" value="UniProtKB-UniRule"/>
</dbReference>
<dbReference type="InterPro" id="IPR012795">
    <property type="entry name" value="tRNA_Ile_lys_synt_N"/>
</dbReference>
<evidence type="ECO:0000256" key="3">
    <source>
        <dbReference type="ARBA" id="ARBA00022598"/>
    </source>
</evidence>
<dbReference type="SUPFAM" id="SSF52402">
    <property type="entry name" value="Adenine nucleotide alpha hydrolases-like"/>
    <property type="match status" value="1"/>
</dbReference>
<keyword evidence="2 8" id="KW-0963">Cytoplasm</keyword>
<evidence type="ECO:0000256" key="2">
    <source>
        <dbReference type="ARBA" id="ARBA00022490"/>
    </source>
</evidence>
<evidence type="ECO:0000256" key="4">
    <source>
        <dbReference type="ARBA" id="ARBA00022694"/>
    </source>
</evidence>
<keyword evidence="11" id="KW-1185">Reference proteome</keyword>
<dbReference type="EC" id="6.3.4.19" evidence="8"/>
<dbReference type="NCBIfam" id="TIGR02432">
    <property type="entry name" value="lysidine_TilS_N"/>
    <property type="match status" value="1"/>
</dbReference>
<comment type="similarity">
    <text evidence="8">Belongs to the tRNA(Ile)-lysidine synthase family.</text>
</comment>
<dbReference type="Pfam" id="PF09179">
    <property type="entry name" value="TilS"/>
    <property type="match status" value="1"/>
</dbReference>
<gene>
    <name evidence="8 10" type="primary">tilS</name>
    <name evidence="10" type="ORF">INR99_04915</name>
</gene>
<evidence type="ECO:0000313" key="11">
    <source>
        <dbReference type="Proteomes" id="UP000604481"/>
    </source>
</evidence>
<dbReference type="Proteomes" id="UP000604481">
    <property type="component" value="Unassembled WGS sequence"/>
</dbReference>
<evidence type="ECO:0000256" key="8">
    <source>
        <dbReference type="HAMAP-Rule" id="MF_01161"/>
    </source>
</evidence>
<dbReference type="Gene3D" id="1.20.59.20">
    <property type="match status" value="1"/>
</dbReference>
<evidence type="ECO:0000256" key="7">
    <source>
        <dbReference type="ARBA" id="ARBA00048539"/>
    </source>
</evidence>
<comment type="catalytic activity">
    <reaction evidence="7 8">
        <text>cytidine(34) in tRNA(Ile2) + L-lysine + ATP = lysidine(34) in tRNA(Ile2) + AMP + diphosphate + H(+)</text>
        <dbReference type="Rhea" id="RHEA:43744"/>
        <dbReference type="Rhea" id="RHEA-COMP:10625"/>
        <dbReference type="Rhea" id="RHEA-COMP:10670"/>
        <dbReference type="ChEBI" id="CHEBI:15378"/>
        <dbReference type="ChEBI" id="CHEBI:30616"/>
        <dbReference type="ChEBI" id="CHEBI:32551"/>
        <dbReference type="ChEBI" id="CHEBI:33019"/>
        <dbReference type="ChEBI" id="CHEBI:82748"/>
        <dbReference type="ChEBI" id="CHEBI:83665"/>
        <dbReference type="ChEBI" id="CHEBI:456215"/>
        <dbReference type="EC" id="6.3.4.19"/>
    </reaction>
</comment>
<dbReference type="GO" id="GO:0032267">
    <property type="term" value="F:tRNA(Ile)-lysidine synthase activity"/>
    <property type="evidence" value="ECO:0007669"/>
    <property type="project" value="UniProtKB-EC"/>
</dbReference>
<dbReference type="SMART" id="SM00977">
    <property type="entry name" value="TilS_C"/>
    <property type="match status" value="1"/>
</dbReference>
<dbReference type="Gene3D" id="3.40.50.620">
    <property type="entry name" value="HUPs"/>
    <property type="match status" value="1"/>
</dbReference>
<protein>
    <recommendedName>
        <fullName evidence="8">tRNA(Ile)-lysidine synthase</fullName>
        <ecNumber evidence="8">6.3.4.19</ecNumber>
    </recommendedName>
    <alternativeName>
        <fullName evidence="8">tRNA(Ile)-2-lysyl-cytidine synthase</fullName>
    </alternativeName>
    <alternativeName>
        <fullName evidence="8">tRNA(Ile)-lysidine synthetase</fullName>
    </alternativeName>
</protein>
<dbReference type="InterPro" id="IPR011063">
    <property type="entry name" value="TilS/TtcA_N"/>
</dbReference>
<keyword evidence="5 8" id="KW-0547">Nucleotide-binding</keyword>
<feature type="binding site" evidence="8">
    <location>
        <begin position="43"/>
        <end position="48"/>
    </location>
    <ligand>
        <name>ATP</name>
        <dbReference type="ChEBI" id="CHEBI:30616"/>
    </ligand>
</feature>
<dbReference type="NCBIfam" id="TIGR02433">
    <property type="entry name" value="lysidine_TilS_C"/>
    <property type="match status" value="1"/>
</dbReference>
<comment type="domain">
    <text evidence="8">The N-terminal region contains the highly conserved SGGXDS motif, predicted to be a P-loop motif involved in ATP binding.</text>
</comment>
<dbReference type="InterPro" id="IPR014729">
    <property type="entry name" value="Rossmann-like_a/b/a_fold"/>
</dbReference>
<dbReference type="GO" id="GO:0006400">
    <property type="term" value="P:tRNA modification"/>
    <property type="evidence" value="ECO:0007669"/>
    <property type="project" value="UniProtKB-UniRule"/>
</dbReference>
<dbReference type="CDD" id="cd01992">
    <property type="entry name" value="TilS_N"/>
    <property type="match status" value="1"/>
</dbReference>
<evidence type="ECO:0000259" key="9">
    <source>
        <dbReference type="SMART" id="SM00977"/>
    </source>
</evidence>
<evidence type="ECO:0000256" key="1">
    <source>
        <dbReference type="ARBA" id="ARBA00004496"/>
    </source>
</evidence>
<comment type="function">
    <text evidence="8">Ligates lysine onto the cytidine present at position 34 of the AUA codon-specific tRNA(Ile) that contains the anticodon CAU, in an ATP-dependent manner. Cytidine is converted to lysidine, thus changing the amino acid specificity of the tRNA from methionine to isoleucine.</text>
</comment>
<dbReference type="AlphaFoldDB" id="A0A8J7FI77"/>
<dbReference type="Pfam" id="PF11734">
    <property type="entry name" value="TilS_C"/>
    <property type="match status" value="1"/>
</dbReference>
<dbReference type="RefSeq" id="WP_194115215.1">
    <property type="nucleotide sequence ID" value="NZ_JADFUA010000002.1"/>
</dbReference>
<dbReference type="PANTHER" id="PTHR43033">
    <property type="entry name" value="TRNA(ILE)-LYSIDINE SYNTHASE-RELATED"/>
    <property type="match status" value="1"/>
</dbReference>
<proteinExistence type="inferred from homology"/>
<feature type="domain" description="Lysidine-tRNA(Ile) synthetase C-terminal" evidence="9">
    <location>
        <begin position="377"/>
        <end position="447"/>
    </location>
</feature>
<comment type="caution">
    <text evidence="10">The sequence shown here is derived from an EMBL/GenBank/DDBJ whole genome shotgun (WGS) entry which is preliminary data.</text>
</comment>
<dbReference type="InterPro" id="IPR012094">
    <property type="entry name" value="tRNA_Ile_lys_synt"/>
</dbReference>
<reference evidence="10 11" key="1">
    <citation type="submission" date="2020-10" db="EMBL/GenBank/DDBJ databases">
        <title>The genome sequence of Chitinilyticum litopenaei 4Y14.</title>
        <authorList>
            <person name="Liu Y."/>
        </authorList>
    </citation>
    <scope>NUCLEOTIDE SEQUENCE [LARGE SCALE GENOMIC DNA]</scope>
    <source>
        <strain evidence="10 11">4Y14</strain>
    </source>
</reference>
<sequence length="460" mass="50817">MASSRKKPSPDALAGRLADWLRRRLPDSAGAHGQPLRLCVALSGGLDSIVLLDLLQCVVTDFPVHLCAVHVHHGLQAQADEWVAFVREVCAARSIALQIEYARIGEAPSGIEAAARAARYEAFCRQPADVILLAHHRNDQAETVLHHALRGNGLAGLAAMPAERALQPGLQLWRPLLDESRSTLLAWAQQRRLAWVEDPSNTDQRYTRNLLRQRILPELEHHFPATGRALARLAQHAAEANGLLAELARDDLRLAVTEGWLAPQALMHVSSARQRNALRYWLREEGWQADAAVFESLWVSVQSLDYESDLAVSVAGYCVRAYRGRLCVTPAELRSGAPALLDMPQADVCQFAPGWSLGVRWDWRPGGIAPCWLAPGTSLRVRRPGDQLRVRGMRREFKQLCQQAGIPSWLRDCLPVLECDGQLLAIAGVAVDDAVSARELAGWWPEIVPVWLSGKEKPPV</sequence>
<dbReference type="PANTHER" id="PTHR43033:SF1">
    <property type="entry name" value="TRNA(ILE)-LYSIDINE SYNTHASE-RELATED"/>
    <property type="match status" value="1"/>
</dbReference>
<dbReference type="InterPro" id="IPR015262">
    <property type="entry name" value="tRNA_Ile_lys_synt_subst-bd"/>
</dbReference>
<evidence type="ECO:0000313" key="10">
    <source>
        <dbReference type="EMBL" id="MBE9608685.1"/>
    </source>
</evidence>
<name>A0A8J7FI77_9NEIS</name>
<organism evidence="10 11">
    <name type="scientific">Chitinilyticum piscinae</name>
    <dbReference type="NCBI Taxonomy" id="2866724"/>
    <lineage>
        <taxon>Bacteria</taxon>
        <taxon>Pseudomonadati</taxon>
        <taxon>Pseudomonadota</taxon>
        <taxon>Betaproteobacteria</taxon>
        <taxon>Neisseriales</taxon>
        <taxon>Chitinibacteraceae</taxon>
        <taxon>Chitinilyticum</taxon>
    </lineage>
</organism>
<evidence type="ECO:0000256" key="6">
    <source>
        <dbReference type="ARBA" id="ARBA00022840"/>
    </source>
</evidence>
<dbReference type="SUPFAM" id="SSF56037">
    <property type="entry name" value="PheT/TilS domain"/>
    <property type="match status" value="1"/>
</dbReference>
<keyword evidence="3 8" id="KW-0436">Ligase</keyword>
<dbReference type="GO" id="GO:0005737">
    <property type="term" value="C:cytoplasm"/>
    <property type="evidence" value="ECO:0007669"/>
    <property type="project" value="UniProtKB-SubCell"/>
</dbReference>
<dbReference type="Pfam" id="PF01171">
    <property type="entry name" value="ATP_bind_3"/>
    <property type="match status" value="1"/>
</dbReference>
<evidence type="ECO:0000256" key="5">
    <source>
        <dbReference type="ARBA" id="ARBA00022741"/>
    </source>
</evidence>
<keyword evidence="4 8" id="KW-0819">tRNA processing</keyword>
<comment type="subcellular location">
    <subcellularLocation>
        <location evidence="1 8">Cytoplasm</location>
    </subcellularLocation>
</comment>
<dbReference type="SUPFAM" id="SSF82829">
    <property type="entry name" value="MesJ substrate recognition domain-like"/>
    <property type="match status" value="1"/>
</dbReference>
<dbReference type="EMBL" id="JADFUA010000002">
    <property type="protein sequence ID" value="MBE9608685.1"/>
    <property type="molecule type" value="Genomic_DNA"/>
</dbReference>
<dbReference type="InterPro" id="IPR012796">
    <property type="entry name" value="Lysidine-tRNA-synth_C"/>
</dbReference>
<dbReference type="HAMAP" id="MF_01161">
    <property type="entry name" value="tRNA_Ile_lys_synt"/>
    <property type="match status" value="1"/>
</dbReference>
<accession>A0A8J7FI77</accession>